<evidence type="ECO:0000313" key="1">
    <source>
        <dbReference type="EMBL" id="KAK4002551.1"/>
    </source>
</evidence>
<sequence>MRWQKFEIRNGEAELKSNGNRPDVECDITVSGCGARIGYNERGMKGEDELEEVSVLFLGNSDKPKTTILEDVPDATPKTQGETCVSCDRYTNYYQNPNYNTYPPSVDLFLLFLAIGASDQAI</sequence>
<dbReference type="Proteomes" id="UP001234178">
    <property type="component" value="Unassembled WGS sequence"/>
</dbReference>
<keyword evidence="2" id="KW-1185">Reference proteome</keyword>
<dbReference type="EMBL" id="JAOYFB010000001">
    <property type="protein sequence ID" value="KAK4002551.1"/>
    <property type="molecule type" value="Genomic_DNA"/>
</dbReference>
<reference evidence="1 2" key="1">
    <citation type="journal article" date="2023" name="Nucleic Acids Res.">
        <title>The hologenome of Daphnia magna reveals possible DNA methylation and microbiome-mediated evolution of the host genome.</title>
        <authorList>
            <person name="Chaturvedi A."/>
            <person name="Li X."/>
            <person name="Dhandapani V."/>
            <person name="Marshall H."/>
            <person name="Kissane S."/>
            <person name="Cuenca-Cambronero M."/>
            <person name="Asole G."/>
            <person name="Calvet F."/>
            <person name="Ruiz-Romero M."/>
            <person name="Marangio P."/>
            <person name="Guigo R."/>
            <person name="Rago D."/>
            <person name="Mirbahai L."/>
            <person name="Eastwood N."/>
            <person name="Colbourne J.K."/>
            <person name="Zhou J."/>
            <person name="Mallon E."/>
            <person name="Orsini L."/>
        </authorList>
    </citation>
    <scope>NUCLEOTIDE SEQUENCE [LARGE SCALE GENOMIC DNA]</scope>
    <source>
        <strain evidence="1">LRV0_1</strain>
    </source>
</reference>
<gene>
    <name evidence="1" type="ORF">OUZ56_004371</name>
</gene>
<organism evidence="1 2">
    <name type="scientific">Daphnia magna</name>
    <dbReference type="NCBI Taxonomy" id="35525"/>
    <lineage>
        <taxon>Eukaryota</taxon>
        <taxon>Metazoa</taxon>
        <taxon>Ecdysozoa</taxon>
        <taxon>Arthropoda</taxon>
        <taxon>Crustacea</taxon>
        <taxon>Branchiopoda</taxon>
        <taxon>Diplostraca</taxon>
        <taxon>Cladocera</taxon>
        <taxon>Anomopoda</taxon>
        <taxon>Daphniidae</taxon>
        <taxon>Daphnia</taxon>
    </lineage>
</organism>
<name>A0ABQ9YPK6_9CRUS</name>
<comment type="caution">
    <text evidence="1">The sequence shown here is derived from an EMBL/GenBank/DDBJ whole genome shotgun (WGS) entry which is preliminary data.</text>
</comment>
<accession>A0ABQ9YPK6</accession>
<evidence type="ECO:0000313" key="2">
    <source>
        <dbReference type="Proteomes" id="UP001234178"/>
    </source>
</evidence>
<proteinExistence type="predicted"/>
<protein>
    <submittedName>
        <fullName evidence="1">Uncharacterized protein</fullName>
    </submittedName>
</protein>